<accession>A0A5C6TW58</accession>
<keyword evidence="3 6" id="KW-0479">Metal-binding</keyword>
<dbReference type="InterPro" id="IPR015813">
    <property type="entry name" value="Pyrv/PenolPyrv_kinase-like_dom"/>
</dbReference>
<keyword evidence="4 6" id="KW-0460">Magnesium</keyword>
<dbReference type="InterPro" id="IPR040442">
    <property type="entry name" value="Pyrv_kinase-like_dom_sf"/>
</dbReference>
<feature type="binding site" evidence="6">
    <location>
        <position position="124"/>
    </location>
    <ligand>
        <name>Mg(2+)</name>
        <dbReference type="ChEBI" id="CHEBI:18420"/>
    </ligand>
</feature>
<reference evidence="8 9" key="1">
    <citation type="journal article" date="2015" name="J. Microbiol.">
        <title>Sphingosinicella ginsenosidimutans sp. nov., with ginsenoside converting activity.</title>
        <authorList>
            <person name="Kim J.K."/>
            <person name="Kang M.S."/>
            <person name="Park S.C."/>
            <person name="Kim K.M."/>
            <person name="Choi K."/>
            <person name="Yoon M.H."/>
            <person name="Im W.T."/>
        </authorList>
    </citation>
    <scope>NUCLEOTIDE SEQUENCE [LARGE SCALE GENOMIC DNA]</scope>
    <source>
        <strain evidence="8 9">BS-11</strain>
    </source>
</reference>
<comment type="caution">
    <text evidence="8">The sequence shown here is derived from an EMBL/GenBank/DDBJ whole genome shotgun (WGS) entry which is preliminary data.</text>
</comment>
<protein>
    <submittedName>
        <fullName evidence="8">CoA ester lyase</fullName>
    </submittedName>
</protein>
<feature type="binding site" evidence="5">
    <location>
        <position position="73"/>
    </location>
    <ligand>
        <name>substrate</name>
    </ligand>
</feature>
<evidence type="ECO:0000256" key="6">
    <source>
        <dbReference type="PIRSR" id="PIRSR015582-2"/>
    </source>
</evidence>
<dbReference type="RefSeq" id="WP_147043813.1">
    <property type="nucleotide sequence ID" value="NZ_BAABIR010000001.1"/>
</dbReference>
<evidence type="ECO:0000313" key="8">
    <source>
        <dbReference type="EMBL" id="TXC64390.1"/>
    </source>
</evidence>
<evidence type="ECO:0000256" key="2">
    <source>
        <dbReference type="ARBA" id="ARBA00005568"/>
    </source>
</evidence>
<dbReference type="PIRSF" id="PIRSF015582">
    <property type="entry name" value="Cit_lyase_B"/>
    <property type="match status" value="1"/>
</dbReference>
<evidence type="ECO:0000313" key="9">
    <source>
        <dbReference type="Proteomes" id="UP000321249"/>
    </source>
</evidence>
<dbReference type="Pfam" id="PF03328">
    <property type="entry name" value="HpcH_HpaI"/>
    <property type="match status" value="1"/>
</dbReference>
<dbReference type="Proteomes" id="UP000321249">
    <property type="component" value="Unassembled WGS sequence"/>
</dbReference>
<keyword evidence="9" id="KW-1185">Reference proteome</keyword>
<evidence type="ECO:0000256" key="4">
    <source>
        <dbReference type="ARBA" id="ARBA00022842"/>
    </source>
</evidence>
<dbReference type="InterPro" id="IPR011206">
    <property type="entry name" value="Citrate_lyase_beta/mcl1/mcl2"/>
</dbReference>
<dbReference type="Gene3D" id="3.20.20.60">
    <property type="entry name" value="Phosphoenolpyruvate-binding domains"/>
    <property type="match status" value="1"/>
</dbReference>
<dbReference type="GO" id="GO:0016829">
    <property type="term" value="F:lyase activity"/>
    <property type="evidence" value="ECO:0007669"/>
    <property type="project" value="UniProtKB-KW"/>
</dbReference>
<feature type="binding site" evidence="5">
    <location>
        <position position="124"/>
    </location>
    <ligand>
        <name>substrate</name>
    </ligand>
</feature>
<dbReference type="PANTHER" id="PTHR32308:SF10">
    <property type="entry name" value="CITRATE LYASE SUBUNIT BETA"/>
    <property type="match status" value="1"/>
</dbReference>
<feature type="domain" description="HpcH/HpaI aldolase/citrate lyase" evidence="7">
    <location>
        <begin position="13"/>
        <end position="216"/>
    </location>
</feature>
<keyword evidence="8" id="KW-0456">Lyase</keyword>
<dbReference type="GO" id="GO:0006107">
    <property type="term" value="P:oxaloacetate metabolic process"/>
    <property type="evidence" value="ECO:0007669"/>
    <property type="project" value="TreeGrafter"/>
</dbReference>
<evidence type="ECO:0000256" key="1">
    <source>
        <dbReference type="ARBA" id="ARBA00001946"/>
    </source>
</evidence>
<dbReference type="OrthoDB" id="9800547at2"/>
<organism evidence="8 9">
    <name type="scientific">Allosphingosinicella ginsenosidimutans</name>
    <dbReference type="NCBI Taxonomy" id="1176539"/>
    <lineage>
        <taxon>Bacteria</taxon>
        <taxon>Pseudomonadati</taxon>
        <taxon>Pseudomonadota</taxon>
        <taxon>Alphaproteobacteria</taxon>
        <taxon>Sphingomonadales</taxon>
        <taxon>Sphingomonadaceae</taxon>
        <taxon>Allosphingosinicella</taxon>
    </lineage>
</organism>
<name>A0A5C6TW58_9SPHN</name>
<evidence type="ECO:0000256" key="5">
    <source>
        <dbReference type="PIRSR" id="PIRSR015582-1"/>
    </source>
</evidence>
<dbReference type="EMBL" id="VOQQ01000001">
    <property type="protein sequence ID" value="TXC64390.1"/>
    <property type="molecule type" value="Genomic_DNA"/>
</dbReference>
<comment type="cofactor">
    <cofactor evidence="1">
        <name>Mg(2+)</name>
        <dbReference type="ChEBI" id="CHEBI:18420"/>
    </cofactor>
</comment>
<dbReference type="InterPro" id="IPR005000">
    <property type="entry name" value="Aldolase/citrate-lyase_domain"/>
</dbReference>
<dbReference type="GO" id="GO:0000287">
    <property type="term" value="F:magnesium ion binding"/>
    <property type="evidence" value="ECO:0007669"/>
    <property type="project" value="TreeGrafter"/>
</dbReference>
<evidence type="ECO:0000259" key="7">
    <source>
        <dbReference type="Pfam" id="PF03328"/>
    </source>
</evidence>
<gene>
    <name evidence="8" type="ORF">FRZ32_12445</name>
</gene>
<dbReference type="PANTHER" id="PTHR32308">
    <property type="entry name" value="LYASE BETA SUBUNIT, PUTATIVE (AFU_ORTHOLOGUE AFUA_4G13030)-RELATED"/>
    <property type="match status" value="1"/>
</dbReference>
<evidence type="ECO:0000256" key="3">
    <source>
        <dbReference type="ARBA" id="ARBA00022723"/>
    </source>
</evidence>
<feature type="binding site" evidence="6">
    <location>
        <position position="148"/>
    </location>
    <ligand>
        <name>Mg(2+)</name>
        <dbReference type="ChEBI" id="CHEBI:18420"/>
    </ligand>
</feature>
<comment type="similarity">
    <text evidence="2">Belongs to the HpcH/HpaI aldolase family.</text>
</comment>
<proteinExistence type="inferred from homology"/>
<dbReference type="AlphaFoldDB" id="A0A5C6TW58"/>
<dbReference type="SUPFAM" id="SSF51621">
    <property type="entry name" value="Phosphoenolpyruvate/pyruvate domain"/>
    <property type="match status" value="1"/>
</dbReference>
<sequence>MIPFDNSRLRQFRSLLFLPASNPRAIEKARTLDADLVILDLEDAVREEDKDSARAAAIEATAQGFAGKPVAIRVNSKGSPHFGADYACVRKSKADYVVLAKVDTPKEIHDARSLMERPVMAMIETPRGVLDAVAIARDAAAFIAGTNDLSASLGIPDGAGRSGLAYALQRIVLAARAAGIAAFDGVYNRLESDEGLAAECVEGRAYGFDGKSVIHPSQIATVNRIFAPSPQEVEAARRLIEAAGGGAERHDGRMIEDLHVAQARALLAKAGG</sequence>